<dbReference type="Proteomes" id="UP001169862">
    <property type="component" value="Unassembled WGS sequence"/>
</dbReference>
<accession>A0AAW7XG01</accession>
<name>A0AAW7XG01_9GAMM</name>
<dbReference type="AlphaFoldDB" id="A0AAW7XG01"/>
<gene>
    <name evidence="1" type="ORF">Q4490_01860</name>
</gene>
<reference evidence="1" key="1">
    <citation type="submission" date="2023-07" db="EMBL/GenBank/DDBJ databases">
        <title>Genome content predicts the carbon catabolic preferences of heterotrophic bacteria.</title>
        <authorList>
            <person name="Gralka M."/>
        </authorList>
    </citation>
    <scope>NUCLEOTIDE SEQUENCE</scope>
    <source>
        <strain evidence="1">I2M16</strain>
    </source>
</reference>
<protein>
    <submittedName>
        <fullName evidence="1">DUF2889 domain-containing protein</fullName>
    </submittedName>
</protein>
<comment type="caution">
    <text evidence="1">The sequence shown here is derived from an EMBL/GenBank/DDBJ whole genome shotgun (WGS) entry which is preliminary data.</text>
</comment>
<evidence type="ECO:0000313" key="2">
    <source>
        <dbReference type="Proteomes" id="UP001169862"/>
    </source>
</evidence>
<dbReference type="EMBL" id="JAUOPG010000001">
    <property type="protein sequence ID" value="MDO6452298.1"/>
    <property type="molecule type" value="Genomic_DNA"/>
</dbReference>
<evidence type="ECO:0000313" key="1">
    <source>
        <dbReference type="EMBL" id="MDO6452298.1"/>
    </source>
</evidence>
<dbReference type="RefSeq" id="WP_303548292.1">
    <property type="nucleotide sequence ID" value="NZ_JAUOPG010000001.1"/>
</dbReference>
<dbReference type="InterPro" id="IPR021312">
    <property type="entry name" value="DUF2889"/>
</dbReference>
<organism evidence="1 2">
    <name type="scientific">Neptunomonas phycophila</name>
    <dbReference type="NCBI Taxonomy" id="1572645"/>
    <lineage>
        <taxon>Bacteria</taxon>
        <taxon>Pseudomonadati</taxon>
        <taxon>Pseudomonadota</taxon>
        <taxon>Gammaproteobacteria</taxon>
        <taxon>Oceanospirillales</taxon>
        <taxon>Oceanospirillaceae</taxon>
        <taxon>Neptunomonas</taxon>
    </lineage>
</organism>
<sequence>MPLSTPSNRSLFHTRSVKCQGYKREDGLWDIEGHMTDVKAYDMPHPDTSDKTLKANQALHDMWLRITVDMDLVIHDAEAAMDSTPFEYCPQITPAYKQLIGLQIKGGFTKQVKALLGGINGCTHLIELLGPMATTAFQTTHQIRRQTQDWTETGPVPQIMDTCHSWSRSGPVVKRKWPHFFASDAENDS</sequence>
<dbReference type="Pfam" id="PF11136">
    <property type="entry name" value="DUF2889"/>
    <property type="match status" value="1"/>
</dbReference>
<proteinExistence type="predicted"/>